<reference evidence="9 10" key="1">
    <citation type="journal article" date="2019" name="Anaerobe">
        <title>Brachyspira catarrhinii sp. nov., an anaerobic intestinal spirochaete isolated from vervet monkeys may have been misidentified as Brachyspira aalborgi in previous studies.</title>
        <authorList>
            <person name="Phillips N.D."/>
            <person name="La T."/>
            <person name="Hampson D.J."/>
        </authorList>
    </citation>
    <scope>NUCLEOTIDE SEQUENCE [LARGE SCALE GENOMIC DNA]</scope>
    <source>
        <strain evidence="9 10">Z12</strain>
    </source>
</reference>
<evidence type="ECO:0000256" key="2">
    <source>
        <dbReference type="ARBA" id="ARBA00009261"/>
    </source>
</evidence>
<name>A0ABY2TPC7_9SPIR</name>
<protein>
    <submittedName>
        <fullName evidence="9">Sodium:alanine symporter family protein</fullName>
    </submittedName>
</protein>
<evidence type="ECO:0000256" key="3">
    <source>
        <dbReference type="ARBA" id="ARBA00022448"/>
    </source>
</evidence>
<keyword evidence="10" id="KW-1185">Reference proteome</keyword>
<keyword evidence="7 8" id="KW-0472">Membrane</keyword>
<feature type="transmembrane region" description="Helical" evidence="8">
    <location>
        <begin position="38"/>
        <end position="56"/>
    </location>
</feature>
<comment type="caution">
    <text evidence="9">The sequence shown here is derived from an EMBL/GenBank/DDBJ whole genome shotgun (WGS) entry which is preliminary data.</text>
</comment>
<dbReference type="PRINTS" id="PR00175">
    <property type="entry name" value="NAALASMPORT"/>
</dbReference>
<dbReference type="Proteomes" id="UP000310168">
    <property type="component" value="Unassembled WGS sequence"/>
</dbReference>
<evidence type="ECO:0000256" key="1">
    <source>
        <dbReference type="ARBA" id="ARBA00004651"/>
    </source>
</evidence>
<dbReference type="Pfam" id="PF01235">
    <property type="entry name" value="Na_Ala_symp"/>
    <property type="match status" value="2"/>
</dbReference>
<feature type="transmembrane region" description="Helical" evidence="8">
    <location>
        <begin position="120"/>
        <end position="139"/>
    </location>
</feature>
<sequence length="303" mass="32902">MVILNWFKDFIVKVVTALNDVFWGELVVLDFNDGETQFSLTLLIVLLIGAGIFFTIKLKGIQFSMFPEMIRNVTKKQNAKDKDAISGWQALMVATATRVGMGNLAGVVAAITFGGPGAVFWMWVTALVGASSAFVETVLAQIYKEKDPLYGGWRGGPAYYINRCRLIASIKSEDAFVSDLDKEANIVSTDGKSHFKSGGIYKIIAILFAISGLICWAGISQVVGNSVTSSFNHSFGISPWITAAILTILGAIIVLRKRATVKVLDIMVPIMACAYILMTIFIIIKNITVLPSMFADVFASAFG</sequence>
<dbReference type="RefSeq" id="WP_137998821.1">
    <property type="nucleotide sequence ID" value="NZ_SJDU01000257.1"/>
</dbReference>
<comment type="subcellular location">
    <subcellularLocation>
        <location evidence="1">Cell membrane</location>
        <topology evidence="1">Multi-pass membrane protein</topology>
    </subcellularLocation>
</comment>
<keyword evidence="6 8" id="KW-1133">Transmembrane helix</keyword>
<dbReference type="InterPro" id="IPR001463">
    <property type="entry name" value="Na/Ala_symport"/>
</dbReference>
<evidence type="ECO:0000313" key="10">
    <source>
        <dbReference type="Proteomes" id="UP000310168"/>
    </source>
</evidence>
<organism evidence="9 10">
    <name type="scientific">Brachyspira catarrhinii</name>
    <dbReference type="NCBI Taxonomy" id="2528966"/>
    <lineage>
        <taxon>Bacteria</taxon>
        <taxon>Pseudomonadati</taxon>
        <taxon>Spirochaetota</taxon>
        <taxon>Spirochaetia</taxon>
        <taxon>Brachyspirales</taxon>
        <taxon>Brachyspiraceae</taxon>
        <taxon>Brachyspira</taxon>
    </lineage>
</organism>
<keyword evidence="4" id="KW-1003">Cell membrane</keyword>
<dbReference type="EMBL" id="SJDU01000257">
    <property type="protein sequence ID" value="TKZ32866.1"/>
    <property type="molecule type" value="Genomic_DNA"/>
</dbReference>
<evidence type="ECO:0000256" key="5">
    <source>
        <dbReference type="ARBA" id="ARBA00022692"/>
    </source>
</evidence>
<evidence type="ECO:0000256" key="4">
    <source>
        <dbReference type="ARBA" id="ARBA00022475"/>
    </source>
</evidence>
<feature type="transmembrane region" description="Helical" evidence="8">
    <location>
        <begin position="231"/>
        <end position="254"/>
    </location>
</feature>
<dbReference type="PANTHER" id="PTHR30330">
    <property type="entry name" value="AGSS FAMILY TRANSPORTER, SODIUM-ALANINE"/>
    <property type="match status" value="1"/>
</dbReference>
<feature type="non-terminal residue" evidence="9">
    <location>
        <position position="303"/>
    </location>
</feature>
<proteinExistence type="inferred from homology"/>
<keyword evidence="3" id="KW-0813">Transport</keyword>
<feature type="transmembrane region" description="Helical" evidence="8">
    <location>
        <begin position="200"/>
        <end position="219"/>
    </location>
</feature>
<keyword evidence="5 8" id="KW-0812">Transmembrane</keyword>
<evidence type="ECO:0000256" key="7">
    <source>
        <dbReference type="ARBA" id="ARBA00023136"/>
    </source>
</evidence>
<feature type="transmembrane region" description="Helical" evidence="8">
    <location>
        <begin position="90"/>
        <end position="114"/>
    </location>
</feature>
<gene>
    <name evidence="9" type="ORF">EZH24_08970</name>
</gene>
<comment type="similarity">
    <text evidence="2">Belongs to the alanine or glycine:cation symporter (AGCS) (TC 2.A.25) family.</text>
</comment>
<feature type="transmembrane region" description="Helical" evidence="8">
    <location>
        <begin position="266"/>
        <end position="284"/>
    </location>
</feature>
<dbReference type="PANTHER" id="PTHR30330:SF1">
    <property type="entry name" value="AMINO-ACID CARRIER PROTEIN ALST"/>
    <property type="match status" value="1"/>
</dbReference>
<evidence type="ECO:0000256" key="8">
    <source>
        <dbReference type="SAM" id="Phobius"/>
    </source>
</evidence>
<evidence type="ECO:0000256" key="6">
    <source>
        <dbReference type="ARBA" id="ARBA00022989"/>
    </source>
</evidence>
<dbReference type="PROSITE" id="PS00873">
    <property type="entry name" value="NA_ALANINE_SYMP"/>
    <property type="match status" value="1"/>
</dbReference>
<accession>A0ABY2TPC7</accession>
<evidence type="ECO:0000313" key="9">
    <source>
        <dbReference type="EMBL" id="TKZ32866.1"/>
    </source>
</evidence>